<dbReference type="EMBL" id="FOPM01000017">
    <property type="protein sequence ID" value="SFG92645.1"/>
    <property type="molecule type" value="Genomic_DNA"/>
</dbReference>
<organism evidence="2 3">
    <name type="scientific">Methylobacterium gossipiicola</name>
    <dbReference type="NCBI Taxonomy" id="582675"/>
    <lineage>
        <taxon>Bacteria</taxon>
        <taxon>Pseudomonadati</taxon>
        <taxon>Pseudomonadota</taxon>
        <taxon>Alphaproteobacteria</taxon>
        <taxon>Hyphomicrobiales</taxon>
        <taxon>Methylobacteriaceae</taxon>
        <taxon>Methylobacterium</taxon>
    </lineage>
</organism>
<feature type="compositionally biased region" description="Basic and acidic residues" evidence="1">
    <location>
        <begin position="186"/>
        <end position="196"/>
    </location>
</feature>
<dbReference type="Pfam" id="PF13730">
    <property type="entry name" value="HTH_36"/>
    <property type="match status" value="1"/>
</dbReference>
<evidence type="ECO:0000256" key="1">
    <source>
        <dbReference type="SAM" id="MobiDB-lite"/>
    </source>
</evidence>
<keyword evidence="3" id="KW-1185">Reference proteome</keyword>
<name>A0A1I2VTL9_9HYPH</name>
<proteinExistence type="predicted"/>
<protein>
    <submittedName>
        <fullName evidence="2">Helix-turn-helix domain-containing protein</fullName>
    </submittedName>
</protein>
<dbReference type="RefSeq" id="WP_091973223.1">
    <property type="nucleotide sequence ID" value="NZ_FOPM01000017.1"/>
</dbReference>
<reference evidence="3" key="1">
    <citation type="submission" date="2016-10" db="EMBL/GenBank/DDBJ databases">
        <authorList>
            <person name="Varghese N."/>
            <person name="Submissions S."/>
        </authorList>
    </citation>
    <scope>NUCLEOTIDE SEQUENCE [LARGE SCALE GENOMIC DNA]</scope>
    <source>
        <strain evidence="3">Gh-105</strain>
    </source>
</reference>
<gene>
    <name evidence="2" type="ORF">SAMN05192565_11777</name>
</gene>
<dbReference type="InterPro" id="IPR036388">
    <property type="entry name" value="WH-like_DNA-bd_sf"/>
</dbReference>
<dbReference type="AlphaFoldDB" id="A0A1I2VTL9"/>
<dbReference type="Proteomes" id="UP000199229">
    <property type="component" value="Unassembled WGS sequence"/>
</dbReference>
<dbReference type="OrthoDB" id="7991791at2"/>
<dbReference type="Gene3D" id="1.10.10.10">
    <property type="entry name" value="Winged helix-like DNA-binding domain superfamily/Winged helix DNA-binding domain"/>
    <property type="match status" value="1"/>
</dbReference>
<sequence>MSIEAISWVIKQDIPDGVAKLVAMVLADYADRHTGEAHPKIRQLAQACSQSERSVQRKLRVLQDLDVLTIQLGHCPKSGRQRANSYILHLPGVERPERLEPLPRGDQPGAGSVDDGPRGDSGAPHAGGEGCPSVTREGDKAVTGEGDSPVTPIGNPSDSTVRRDSPQPPVAGGQAQAANPVFGQDRAADRAGDAPRSRPGRRGAPPPSLSTEAEARYRQLTAAYPADGVRSARLTDAQAAFADLTPAEQAHAVREAAAYAELCRRREQRPKALQTWLRHGFDRAGARPDGTPAPVQDLAAIRNAEGMRQAERGSWPTGCSILVLADSAEGAAWEAYFLPLGVKPRWMQLSAGLGAYLPSKSPPVPGVA</sequence>
<evidence type="ECO:0000313" key="2">
    <source>
        <dbReference type="EMBL" id="SFG92645.1"/>
    </source>
</evidence>
<evidence type="ECO:0000313" key="3">
    <source>
        <dbReference type="Proteomes" id="UP000199229"/>
    </source>
</evidence>
<feature type="compositionally biased region" description="Basic and acidic residues" evidence="1">
    <location>
        <begin position="92"/>
        <end position="103"/>
    </location>
</feature>
<dbReference type="STRING" id="582675.SAMN05192565_11777"/>
<feature type="compositionally biased region" description="Low complexity" evidence="1">
    <location>
        <begin position="170"/>
        <end position="181"/>
    </location>
</feature>
<feature type="region of interest" description="Disordered" evidence="1">
    <location>
        <begin position="92"/>
        <end position="212"/>
    </location>
</feature>
<accession>A0A1I2VTL9</accession>